<dbReference type="PANTHER" id="PTHR10099">
    <property type="entry name" value="PHOSPHORIBOSYLFORMYLGLYCINAMIDINE SYNTHASE"/>
    <property type="match status" value="1"/>
</dbReference>
<dbReference type="PANTHER" id="PTHR10099:SF1">
    <property type="entry name" value="PHOSPHORIBOSYLFORMYLGLYCINAMIDINE SYNTHASE"/>
    <property type="match status" value="1"/>
</dbReference>
<dbReference type="Proteomes" id="UP001366060">
    <property type="component" value="Unassembled WGS sequence"/>
</dbReference>
<evidence type="ECO:0000313" key="2">
    <source>
        <dbReference type="Proteomes" id="UP001366060"/>
    </source>
</evidence>
<name>A0ABU9HGV7_9GAMM</name>
<sequence>ELHPEHVLSAYSDNAAVIEGYKAGRFYPSVDDREIGYHHEDIDILNKVETQNHTTANSPIPGAATCSGGVIS</sequence>
<feature type="non-terminal residue" evidence="1">
    <location>
        <position position="1"/>
    </location>
</feature>
<dbReference type="Gene3D" id="3.30.1330.10">
    <property type="entry name" value="PurM-like, N-terminal domain"/>
    <property type="match status" value="1"/>
</dbReference>
<dbReference type="InterPro" id="IPR036921">
    <property type="entry name" value="PurM-like_N_sf"/>
</dbReference>
<gene>
    <name evidence="1" type="ORF">V6255_18685</name>
</gene>
<dbReference type="RefSeq" id="WP_341629449.1">
    <property type="nucleotide sequence ID" value="NZ_JBAKBA010000324.1"/>
</dbReference>
<dbReference type="EMBL" id="JBAKBA010000324">
    <property type="protein sequence ID" value="MEL0661128.1"/>
    <property type="molecule type" value="Genomic_DNA"/>
</dbReference>
<keyword evidence="2" id="KW-1185">Reference proteome</keyword>
<evidence type="ECO:0000313" key="1">
    <source>
        <dbReference type="EMBL" id="MEL0661128.1"/>
    </source>
</evidence>
<accession>A0ABU9HGV7</accession>
<protein>
    <submittedName>
        <fullName evidence="1">Uncharacterized protein</fullName>
    </submittedName>
</protein>
<proteinExistence type="predicted"/>
<comment type="caution">
    <text evidence="1">The sequence shown here is derived from an EMBL/GenBank/DDBJ whole genome shotgun (WGS) entry which is preliminary data.</text>
</comment>
<feature type="non-terminal residue" evidence="1">
    <location>
        <position position="72"/>
    </location>
</feature>
<reference evidence="1 2" key="1">
    <citation type="submission" date="2024-02" db="EMBL/GenBank/DDBJ databases">
        <title>Bacteria isolated from the canopy kelp, Nereocystis luetkeana.</title>
        <authorList>
            <person name="Pfister C.A."/>
            <person name="Younker I.T."/>
            <person name="Light S.H."/>
        </authorList>
    </citation>
    <scope>NUCLEOTIDE SEQUENCE [LARGE SCALE GENOMIC DNA]</scope>
    <source>
        <strain evidence="1 2">TI.2.07</strain>
    </source>
</reference>
<organism evidence="1 2">
    <name type="scientific">Psychromonas arctica</name>
    <dbReference type="NCBI Taxonomy" id="168275"/>
    <lineage>
        <taxon>Bacteria</taxon>
        <taxon>Pseudomonadati</taxon>
        <taxon>Pseudomonadota</taxon>
        <taxon>Gammaproteobacteria</taxon>
        <taxon>Alteromonadales</taxon>
        <taxon>Psychromonadaceae</taxon>
        <taxon>Psychromonas</taxon>
    </lineage>
</organism>
<dbReference type="SUPFAM" id="SSF55326">
    <property type="entry name" value="PurM N-terminal domain-like"/>
    <property type="match status" value="1"/>
</dbReference>